<gene>
    <name evidence="1" type="ORF">BgAZ_103440</name>
</gene>
<sequence>MNGHSIFLSEEFMQDYCTTKRETYSKTHNQVDSETYRSCKALEYKLAACLSNFGDVIQKSVGAPDNQKGEEDTSRGFLGVLQCSRHFRDYEDCIRKSRE</sequence>
<name>A0AAD8PFR8_BABGI</name>
<reference evidence="1" key="1">
    <citation type="submission" date="2023-08" db="EMBL/GenBank/DDBJ databases">
        <title>Draft sequence of the Babesia gibsoni genome.</title>
        <authorList>
            <person name="Yamagishi J.Y."/>
            <person name="Xuan X.X."/>
        </authorList>
    </citation>
    <scope>NUCLEOTIDE SEQUENCE</scope>
    <source>
        <strain evidence="1">Azabu</strain>
    </source>
</reference>
<evidence type="ECO:0000313" key="1">
    <source>
        <dbReference type="EMBL" id="KAK1444438.1"/>
    </source>
</evidence>
<dbReference type="AlphaFoldDB" id="A0AAD8PFR8"/>
<comment type="caution">
    <text evidence="1">The sequence shown here is derived from an EMBL/GenBank/DDBJ whole genome shotgun (WGS) entry which is preliminary data.</text>
</comment>
<keyword evidence="2" id="KW-1185">Reference proteome</keyword>
<accession>A0AAD8PFR8</accession>
<evidence type="ECO:0000313" key="2">
    <source>
        <dbReference type="Proteomes" id="UP001230268"/>
    </source>
</evidence>
<organism evidence="1 2">
    <name type="scientific">Babesia gibsoni</name>
    <dbReference type="NCBI Taxonomy" id="33632"/>
    <lineage>
        <taxon>Eukaryota</taxon>
        <taxon>Sar</taxon>
        <taxon>Alveolata</taxon>
        <taxon>Apicomplexa</taxon>
        <taxon>Aconoidasida</taxon>
        <taxon>Piroplasmida</taxon>
        <taxon>Babesiidae</taxon>
        <taxon>Babesia</taxon>
    </lineage>
</organism>
<protein>
    <submittedName>
        <fullName evidence="1">Uncharacterized protein</fullName>
    </submittedName>
</protein>
<proteinExistence type="predicted"/>
<dbReference type="EMBL" id="JAVEPI010000001">
    <property type="protein sequence ID" value="KAK1444438.1"/>
    <property type="molecule type" value="Genomic_DNA"/>
</dbReference>
<dbReference type="Proteomes" id="UP001230268">
    <property type="component" value="Unassembled WGS sequence"/>
</dbReference>